<accession>A0ABN9MBN0</accession>
<evidence type="ECO:0000313" key="2">
    <source>
        <dbReference type="Proteomes" id="UP001176940"/>
    </source>
</evidence>
<sequence length="69" mass="8344">MSEEMKDRFSELLNEVVEKKRDDNFHLTDDKYDNILKEVKEAKVVVPKQSIHYRRLKRYDIMTVGNDEN</sequence>
<gene>
    <name evidence="1" type="ORF">RIMI_LOCUS17956910</name>
</gene>
<proteinExistence type="predicted"/>
<name>A0ABN9MBN0_9NEOB</name>
<comment type="caution">
    <text evidence="1">The sequence shown here is derived from an EMBL/GenBank/DDBJ whole genome shotgun (WGS) entry which is preliminary data.</text>
</comment>
<reference evidence="1" key="1">
    <citation type="submission" date="2023-07" db="EMBL/GenBank/DDBJ databases">
        <authorList>
            <person name="Stuckert A."/>
        </authorList>
    </citation>
    <scope>NUCLEOTIDE SEQUENCE</scope>
</reference>
<dbReference type="EMBL" id="CAUEEQ010053615">
    <property type="protein sequence ID" value="CAJ0961849.1"/>
    <property type="molecule type" value="Genomic_DNA"/>
</dbReference>
<protein>
    <submittedName>
        <fullName evidence="1">Uncharacterized protein</fullName>
    </submittedName>
</protein>
<organism evidence="1 2">
    <name type="scientific">Ranitomeya imitator</name>
    <name type="common">mimic poison frog</name>
    <dbReference type="NCBI Taxonomy" id="111125"/>
    <lineage>
        <taxon>Eukaryota</taxon>
        <taxon>Metazoa</taxon>
        <taxon>Chordata</taxon>
        <taxon>Craniata</taxon>
        <taxon>Vertebrata</taxon>
        <taxon>Euteleostomi</taxon>
        <taxon>Amphibia</taxon>
        <taxon>Batrachia</taxon>
        <taxon>Anura</taxon>
        <taxon>Neobatrachia</taxon>
        <taxon>Hyloidea</taxon>
        <taxon>Dendrobatidae</taxon>
        <taxon>Dendrobatinae</taxon>
        <taxon>Ranitomeya</taxon>
    </lineage>
</organism>
<dbReference type="Proteomes" id="UP001176940">
    <property type="component" value="Unassembled WGS sequence"/>
</dbReference>
<evidence type="ECO:0000313" key="1">
    <source>
        <dbReference type="EMBL" id="CAJ0961849.1"/>
    </source>
</evidence>
<keyword evidence="2" id="KW-1185">Reference proteome</keyword>